<name>A0ABX1DA58_9FLAO</name>
<sequence>MAQYLNILVKTFGFIACITVYLSTNLFAQNSNVYVWDFKTSEPAIKKFASKFTDDFETELIKLDKYTVLQRRNHNLVLAHRDMENQISNVKNLPTETVDQLKNLRAETVIFGQLIDDVDGHVYEVSVFFQNLENGEIPKKESIIIDKTTINSNSARKRYMKDLITKLHFKEILEAKNEQFSIISKKLDTYIVKAKDVHIAFRDIIDIALKNEAYFEELETIINAYNNIFIDWNDNGENYLLSFESVWSSNYGRELQSIYDDMINDIHKKHILKLNNVRKKILDYRANQNKRERERLKEDIIWNSKNSSIGLNTAIDNVEDQIQRFYFKLKEDLRTEP</sequence>
<reference evidence="2 3" key="1">
    <citation type="submission" date="2020-03" db="EMBL/GenBank/DDBJ databases">
        <title>Tamlana sp. nov, isolated from XXX.</title>
        <authorList>
            <person name="Cao W.R."/>
        </authorList>
    </citation>
    <scope>NUCLEOTIDE SEQUENCE [LARGE SCALE GENOMIC DNA]</scope>
    <source>
        <strain evidence="2 3">HST1-43</strain>
    </source>
</reference>
<gene>
    <name evidence="2" type="ORF">HC176_05420</name>
</gene>
<protein>
    <submittedName>
        <fullName evidence="2">Uncharacterized protein</fullName>
    </submittedName>
</protein>
<feature type="transmembrane region" description="Helical" evidence="1">
    <location>
        <begin position="7"/>
        <end position="28"/>
    </location>
</feature>
<dbReference type="EMBL" id="JAAVJS010000006">
    <property type="protein sequence ID" value="NJX14922.1"/>
    <property type="molecule type" value="Genomic_DNA"/>
</dbReference>
<proteinExistence type="predicted"/>
<keyword evidence="1" id="KW-1133">Transmembrane helix</keyword>
<keyword evidence="3" id="KW-1185">Reference proteome</keyword>
<evidence type="ECO:0000313" key="3">
    <source>
        <dbReference type="Proteomes" id="UP000760545"/>
    </source>
</evidence>
<evidence type="ECO:0000313" key="2">
    <source>
        <dbReference type="EMBL" id="NJX14922.1"/>
    </source>
</evidence>
<dbReference type="Proteomes" id="UP000760545">
    <property type="component" value="Unassembled WGS sequence"/>
</dbReference>
<accession>A0ABX1DA58</accession>
<dbReference type="RefSeq" id="WP_167917170.1">
    <property type="nucleotide sequence ID" value="NZ_JAAVJS010000006.1"/>
</dbReference>
<keyword evidence="1" id="KW-0812">Transmembrane</keyword>
<comment type="caution">
    <text evidence="2">The sequence shown here is derived from an EMBL/GenBank/DDBJ whole genome shotgun (WGS) entry which is preliminary data.</text>
</comment>
<organism evidence="2 3">
    <name type="scientific">Tamlana crocina</name>
    <dbReference type="NCBI Taxonomy" id="393006"/>
    <lineage>
        <taxon>Bacteria</taxon>
        <taxon>Pseudomonadati</taxon>
        <taxon>Bacteroidota</taxon>
        <taxon>Flavobacteriia</taxon>
        <taxon>Flavobacteriales</taxon>
        <taxon>Flavobacteriaceae</taxon>
        <taxon>Tamlana</taxon>
    </lineage>
</organism>
<evidence type="ECO:0000256" key="1">
    <source>
        <dbReference type="SAM" id="Phobius"/>
    </source>
</evidence>
<keyword evidence="1" id="KW-0472">Membrane</keyword>